<organism evidence="2 3">
    <name type="scientific">Nocardioides mesophilus</name>
    <dbReference type="NCBI Taxonomy" id="433659"/>
    <lineage>
        <taxon>Bacteria</taxon>
        <taxon>Bacillati</taxon>
        <taxon>Actinomycetota</taxon>
        <taxon>Actinomycetes</taxon>
        <taxon>Propionibacteriales</taxon>
        <taxon>Nocardioidaceae</taxon>
        <taxon>Nocardioides</taxon>
    </lineage>
</organism>
<accession>A0A7G9R7P3</accession>
<evidence type="ECO:0000259" key="1">
    <source>
        <dbReference type="PROSITE" id="PS50902"/>
    </source>
</evidence>
<gene>
    <name evidence="2" type="ORF">H9L09_13700</name>
</gene>
<dbReference type="Pfam" id="PF12724">
    <property type="entry name" value="Flavodoxin_5"/>
    <property type="match status" value="1"/>
</dbReference>
<dbReference type="EMBL" id="CP060713">
    <property type="protein sequence ID" value="QNN51618.1"/>
    <property type="molecule type" value="Genomic_DNA"/>
</dbReference>
<sequence length="174" mass="19971">MRVLVAYASEYGSTRGIAERIAEVLSEHGQLVDVWSVEEVYDLSEWQCVVVGSAVHNTAWLDQAQRFVARHQSELRRRQVWAFSVGMPAALRWPLRDLASAKEQAKIGEELRRRVLVRDHRLFSGVFDRDREQSRLGRLLFAVVSGRYGDLRDWEAIDGWAQEIAQELSHQPVG</sequence>
<reference evidence="2 3" key="1">
    <citation type="submission" date="2020-08" db="EMBL/GenBank/DDBJ databases">
        <title>Genome sequence of Nocardioides mesophilus KACC 16243T.</title>
        <authorList>
            <person name="Hyun D.-W."/>
            <person name="Bae J.-W."/>
        </authorList>
    </citation>
    <scope>NUCLEOTIDE SEQUENCE [LARGE SCALE GENOMIC DNA]</scope>
    <source>
        <strain evidence="2 3">KACC 16243</strain>
    </source>
</reference>
<evidence type="ECO:0000313" key="2">
    <source>
        <dbReference type="EMBL" id="QNN51618.1"/>
    </source>
</evidence>
<dbReference type="GO" id="GO:0010181">
    <property type="term" value="F:FMN binding"/>
    <property type="evidence" value="ECO:0007669"/>
    <property type="project" value="InterPro"/>
</dbReference>
<dbReference type="PROSITE" id="PS50902">
    <property type="entry name" value="FLAVODOXIN_LIKE"/>
    <property type="match status" value="1"/>
</dbReference>
<dbReference type="InterPro" id="IPR008254">
    <property type="entry name" value="Flavodoxin/NO_synth"/>
</dbReference>
<keyword evidence="3" id="KW-1185">Reference proteome</keyword>
<dbReference type="GO" id="GO:0006783">
    <property type="term" value="P:heme biosynthetic process"/>
    <property type="evidence" value="ECO:0007669"/>
    <property type="project" value="TreeGrafter"/>
</dbReference>
<dbReference type="SUPFAM" id="SSF52218">
    <property type="entry name" value="Flavoproteins"/>
    <property type="match status" value="1"/>
</dbReference>
<evidence type="ECO:0000313" key="3">
    <source>
        <dbReference type="Proteomes" id="UP000515947"/>
    </source>
</evidence>
<dbReference type="PANTHER" id="PTHR38030:SF2">
    <property type="entry name" value="PROTOPORPHYRINOGEN IX DEHYDROGENASE [QUINONE]"/>
    <property type="match status" value="1"/>
</dbReference>
<dbReference type="InterPro" id="IPR052200">
    <property type="entry name" value="Protoporphyrinogen_IX_DH"/>
</dbReference>
<dbReference type="RefSeq" id="WP_187577454.1">
    <property type="nucleotide sequence ID" value="NZ_CP060713.1"/>
</dbReference>
<dbReference type="Gene3D" id="3.40.50.360">
    <property type="match status" value="1"/>
</dbReference>
<dbReference type="KEGG" id="nmes:H9L09_13700"/>
<protein>
    <submittedName>
        <fullName evidence="2">Flavodoxin domain-containing protein</fullName>
    </submittedName>
</protein>
<dbReference type="AlphaFoldDB" id="A0A7G9R7P3"/>
<dbReference type="CDD" id="cd00133">
    <property type="entry name" value="PTS_IIB"/>
    <property type="match status" value="1"/>
</dbReference>
<feature type="domain" description="Flavodoxin-like" evidence="1">
    <location>
        <begin position="3"/>
        <end position="174"/>
    </location>
</feature>
<dbReference type="Proteomes" id="UP000515947">
    <property type="component" value="Chromosome"/>
</dbReference>
<dbReference type="PANTHER" id="PTHR38030">
    <property type="entry name" value="PROTOPORPHYRINOGEN IX DEHYDROGENASE [MENAQUINONE]"/>
    <property type="match status" value="1"/>
</dbReference>
<dbReference type="GO" id="GO:0070819">
    <property type="term" value="F:menaquinone-dependent protoporphyrinogen oxidase activity"/>
    <property type="evidence" value="ECO:0007669"/>
    <property type="project" value="TreeGrafter"/>
</dbReference>
<dbReference type="InterPro" id="IPR026816">
    <property type="entry name" value="Flavodoxin_dom"/>
</dbReference>
<proteinExistence type="predicted"/>
<name>A0A7G9R7P3_9ACTN</name>
<dbReference type="InterPro" id="IPR029039">
    <property type="entry name" value="Flavoprotein-like_sf"/>
</dbReference>